<dbReference type="Pfam" id="PF12152">
    <property type="entry name" value="eIF_4G1"/>
    <property type="match status" value="1"/>
</dbReference>
<name>A0A074RV70_9AGAM</name>
<evidence type="ECO:0000256" key="2">
    <source>
        <dbReference type="ARBA" id="ARBA00005775"/>
    </source>
</evidence>
<dbReference type="SUPFAM" id="SSF48371">
    <property type="entry name" value="ARM repeat"/>
    <property type="match status" value="2"/>
</dbReference>
<dbReference type="InterPro" id="IPR016024">
    <property type="entry name" value="ARM-type_fold"/>
</dbReference>
<dbReference type="InterPro" id="IPR022745">
    <property type="entry name" value="eIF4G1_eIF4E-bd"/>
</dbReference>
<evidence type="ECO:0000259" key="9">
    <source>
        <dbReference type="PROSITE" id="PS51366"/>
    </source>
</evidence>
<gene>
    <name evidence="10" type="ORF">V565_073390</name>
</gene>
<dbReference type="GO" id="GO:0003729">
    <property type="term" value="F:mRNA binding"/>
    <property type="evidence" value="ECO:0007669"/>
    <property type="project" value="TreeGrafter"/>
</dbReference>
<dbReference type="PANTHER" id="PTHR23253">
    <property type="entry name" value="EUKARYOTIC TRANSLATION INITIATION FACTOR 4 GAMMA"/>
    <property type="match status" value="1"/>
</dbReference>
<comment type="subcellular location">
    <subcellularLocation>
        <location evidence="1">Cytoplasm</location>
    </subcellularLocation>
</comment>
<dbReference type="OrthoDB" id="514777at2759"/>
<dbReference type="GO" id="GO:0010494">
    <property type="term" value="C:cytoplasmic stress granule"/>
    <property type="evidence" value="ECO:0007669"/>
    <property type="project" value="UniProtKB-ARBA"/>
</dbReference>
<dbReference type="InterPro" id="IPR036211">
    <property type="entry name" value="eIF4G_eIF4E-bd_sf"/>
</dbReference>
<organism evidence="10 11">
    <name type="scientific">Rhizoctonia solani 123E</name>
    <dbReference type="NCBI Taxonomy" id="1423351"/>
    <lineage>
        <taxon>Eukaryota</taxon>
        <taxon>Fungi</taxon>
        <taxon>Dikarya</taxon>
        <taxon>Basidiomycota</taxon>
        <taxon>Agaricomycotina</taxon>
        <taxon>Agaricomycetes</taxon>
        <taxon>Cantharellales</taxon>
        <taxon>Ceratobasidiaceae</taxon>
        <taxon>Rhizoctonia</taxon>
    </lineage>
</organism>
<keyword evidence="3" id="KW-0963">Cytoplasm</keyword>
<keyword evidence="6" id="KW-0694">RNA-binding</keyword>
<feature type="compositionally biased region" description="Polar residues" evidence="8">
    <location>
        <begin position="159"/>
        <end position="196"/>
    </location>
</feature>
<evidence type="ECO:0000256" key="3">
    <source>
        <dbReference type="ARBA" id="ARBA00022490"/>
    </source>
</evidence>
<dbReference type="SMART" id="SM00543">
    <property type="entry name" value="MIF4G"/>
    <property type="match status" value="1"/>
</dbReference>
<accession>A0A074RV70</accession>
<dbReference type="GO" id="GO:0016281">
    <property type="term" value="C:eukaryotic translation initiation factor 4F complex"/>
    <property type="evidence" value="ECO:0007669"/>
    <property type="project" value="TreeGrafter"/>
</dbReference>
<dbReference type="InterPro" id="IPR003890">
    <property type="entry name" value="MIF4G-like_typ-3"/>
</dbReference>
<dbReference type="Pfam" id="PF02847">
    <property type="entry name" value="MA3"/>
    <property type="match status" value="1"/>
</dbReference>
<reference evidence="10 11" key="1">
    <citation type="submission" date="2013-12" db="EMBL/GenBank/DDBJ databases">
        <authorList>
            <person name="Cubeta M."/>
            <person name="Pakala S."/>
            <person name="Fedorova N."/>
            <person name="Thomas E."/>
            <person name="Dean R."/>
            <person name="Jabaji S."/>
            <person name="Neate S."/>
            <person name="Toda T."/>
            <person name="Tavantzis S."/>
            <person name="Vilgalys R."/>
            <person name="Bharathan N."/>
            <person name="Pakala S."/>
            <person name="Losada L.S."/>
            <person name="Zafar N."/>
            <person name="Nierman W."/>
        </authorList>
    </citation>
    <scope>NUCLEOTIDE SEQUENCE [LARGE SCALE GENOMIC DNA]</scope>
    <source>
        <strain evidence="10 11">123E</strain>
    </source>
</reference>
<dbReference type="Pfam" id="PF02854">
    <property type="entry name" value="MIF4G"/>
    <property type="match status" value="1"/>
</dbReference>
<dbReference type="PROSITE" id="PS51366">
    <property type="entry name" value="MI"/>
    <property type="match status" value="1"/>
</dbReference>
<dbReference type="InterPro" id="IPR003891">
    <property type="entry name" value="Initiation_fac_eIF4g_MI"/>
</dbReference>
<keyword evidence="5" id="KW-0597">Phosphoprotein</keyword>
<dbReference type="PANTHER" id="PTHR23253:SF9">
    <property type="entry name" value="EUKARYOTIC TRANSLATION INITIATION FACTOR 4 GAMMA 2"/>
    <property type="match status" value="1"/>
</dbReference>
<comment type="caution">
    <text evidence="10">The sequence shown here is derived from an EMBL/GenBank/DDBJ whole genome shotgun (WGS) entry which is preliminary data.</text>
</comment>
<evidence type="ECO:0000313" key="10">
    <source>
        <dbReference type="EMBL" id="KEP50789.1"/>
    </source>
</evidence>
<dbReference type="EMBL" id="AZST01000221">
    <property type="protein sequence ID" value="KEP50789.1"/>
    <property type="molecule type" value="Genomic_DNA"/>
</dbReference>
<keyword evidence="4 10" id="KW-0396">Initiation factor</keyword>
<proteinExistence type="inferred from homology"/>
<feature type="region of interest" description="Disordered" evidence="8">
    <location>
        <begin position="128"/>
        <end position="196"/>
    </location>
</feature>
<dbReference type="FunFam" id="1.25.40.180:FF:000020">
    <property type="entry name" value="Eukaryotic translation initiation factor subunit"/>
    <property type="match status" value="1"/>
</dbReference>
<evidence type="ECO:0000313" key="11">
    <source>
        <dbReference type="Proteomes" id="UP000027456"/>
    </source>
</evidence>
<dbReference type="HOGENOM" id="CLU_002459_0_0_1"/>
<evidence type="ECO:0000256" key="7">
    <source>
        <dbReference type="ARBA" id="ARBA00022917"/>
    </source>
</evidence>
<dbReference type="AlphaFoldDB" id="A0A074RV70"/>
<keyword evidence="11" id="KW-1185">Reference proteome</keyword>
<dbReference type="STRING" id="1423351.A0A074RV70"/>
<evidence type="ECO:0000256" key="4">
    <source>
        <dbReference type="ARBA" id="ARBA00022540"/>
    </source>
</evidence>
<evidence type="ECO:0000256" key="6">
    <source>
        <dbReference type="ARBA" id="ARBA00022884"/>
    </source>
</evidence>
<evidence type="ECO:0000256" key="8">
    <source>
        <dbReference type="SAM" id="MobiDB-lite"/>
    </source>
</evidence>
<dbReference type="Gene3D" id="1.25.40.180">
    <property type="match status" value="2"/>
</dbReference>
<dbReference type="Proteomes" id="UP000027456">
    <property type="component" value="Unassembled WGS sequence"/>
</dbReference>
<keyword evidence="7" id="KW-0648">Protein biosynthesis</keyword>
<evidence type="ECO:0000256" key="1">
    <source>
        <dbReference type="ARBA" id="ARBA00004496"/>
    </source>
</evidence>
<comment type="similarity">
    <text evidence="2">Belongs to the eukaryotic initiation factor 4G family.</text>
</comment>
<feature type="domain" description="MI" evidence="9">
    <location>
        <begin position="523"/>
        <end position="644"/>
    </location>
</feature>
<sequence>MSLTMAKKLVMERNKRELRELSLAELKLRPKNVKNVENLEAVPYPTAVRLPDPELNFLVEAGRFRYDRSFLLQFMSVCKERPESLAPLEALGLEPYNANAENSGARASSHRVGRPLLMQWHVAPFTQGTSGRPMFVPRSASRGGVRGGSPRQDRRTRSQHGNNRSESTGPSELQTPASQATGLHSVSQLETSENPSVATDALRIQRRQRLRVHRLAIVGRKVRALLNKLSTKEFDSITDKIVVWVNRSEVEKDGILLARIVILVIEHAKDGAAFSEMYARLCGKIMEQISLNVQDETFLDSDGHPLAGGVLSRKYLLNGCQYEFERGWISKEITTAVASETTDIHASEALSQASGRPAPDSDGYYAAKAKRQGLGLVRFLCELFKLQILKERAMHACVITLLSNIINPTKEEIANLNEIFANIGQSLDSPKAKKHMDVFIELNPEIIRCSGLILLKDIIELRERQWQAHPQPAPSIVTPLGPDEQDVSDLGIIDGEESIRNRLNVTLGASIVPGMTFATPSERIRVRIENKFAGYLAKQNIDKTLLSLKGLSPEYQYILIDKLVSQAIESGGKAVTLVEQLFSAAHKQAIVSSRAFEQGLLPTIVMADDWSLDVPKTYQWLARFIQAAGISKPSADAMANKILVLGEHRISPRDQLMKEVENASLVMA</sequence>
<dbReference type="Gene3D" id="1.20.970.30">
    <property type="entry name" value="eIF4G, eIF4E-binding domain"/>
    <property type="match status" value="1"/>
</dbReference>
<protein>
    <submittedName>
        <fullName evidence="10">Putative eukaryotic translation initiation factor 4G</fullName>
    </submittedName>
</protein>
<dbReference type="GO" id="GO:0003743">
    <property type="term" value="F:translation initiation factor activity"/>
    <property type="evidence" value="ECO:0007669"/>
    <property type="project" value="UniProtKB-KW"/>
</dbReference>
<dbReference type="SUPFAM" id="SSF101489">
    <property type="entry name" value="Eukaryotic initiation factor 4f subunit eIF4g, eIF4e-binding domain"/>
    <property type="match status" value="1"/>
</dbReference>
<evidence type="ECO:0000256" key="5">
    <source>
        <dbReference type="ARBA" id="ARBA00022553"/>
    </source>
</evidence>